<proteinExistence type="predicted"/>
<dbReference type="Proteomes" id="UP000637267">
    <property type="component" value="Unassembled WGS sequence"/>
</dbReference>
<protein>
    <recommendedName>
        <fullName evidence="4">Toxin CptA</fullName>
    </recommendedName>
</protein>
<evidence type="ECO:0000313" key="3">
    <source>
        <dbReference type="Proteomes" id="UP000637267"/>
    </source>
</evidence>
<sequence>MTWQAGRVALCLFLLMGLLALLCAAALPWPWSAPAMALVLAYLAWSIRARRRGPQQGVFMLGPTGLRVQWGKGEAEMAEVLPTTLVCAHLIVLHLRVGKQRRWRALVLWPDCMAADDFRQLSARLRWGAGQPNRINKRPGSSGSASTRADMS</sequence>
<name>A0ABQ2P845_9NEIS</name>
<accession>A0ABQ2P845</accession>
<feature type="region of interest" description="Disordered" evidence="1">
    <location>
        <begin position="130"/>
        <end position="152"/>
    </location>
</feature>
<dbReference type="Pfam" id="PF07254">
    <property type="entry name" value="Cpta_toxin"/>
    <property type="match status" value="1"/>
</dbReference>
<reference evidence="3" key="1">
    <citation type="journal article" date="2019" name="Int. J. Syst. Evol. Microbiol.">
        <title>The Global Catalogue of Microorganisms (GCM) 10K type strain sequencing project: providing services to taxonomists for standard genome sequencing and annotation.</title>
        <authorList>
            <consortium name="The Broad Institute Genomics Platform"/>
            <consortium name="The Broad Institute Genome Sequencing Center for Infectious Disease"/>
            <person name="Wu L."/>
            <person name="Ma J."/>
        </authorList>
    </citation>
    <scope>NUCLEOTIDE SEQUENCE [LARGE SCALE GENOMIC DNA]</scope>
    <source>
        <strain evidence="3">CGMCC 1.8859</strain>
    </source>
</reference>
<comment type="caution">
    <text evidence="2">The sequence shown here is derived from an EMBL/GenBank/DDBJ whole genome shotgun (WGS) entry which is preliminary data.</text>
</comment>
<evidence type="ECO:0000313" key="2">
    <source>
        <dbReference type="EMBL" id="GGP20425.1"/>
    </source>
</evidence>
<evidence type="ECO:0000256" key="1">
    <source>
        <dbReference type="SAM" id="MobiDB-lite"/>
    </source>
</evidence>
<keyword evidence="3" id="KW-1185">Reference proteome</keyword>
<organism evidence="2 3">
    <name type="scientific">Silvimonas iriomotensis</name>
    <dbReference type="NCBI Taxonomy" id="449662"/>
    <lineage>
        <taxon>Bacteria</taxon>
        <taxon>Pseudomonadati</taxon>
        <taxon>Pseudomonadota</taxon>
        <taxon>Betaproteobacteria</taxon>
        <taxon>Neisseriales</taxon>
        <taxon>Chitinibacteraceae</taxon>
        <taxon>Silvimonas</taxon>
    </lineage>
</organism>
<feature type="compositionally biased region" description="Polar residues" evidence="1">
    <location>
        <begin position="139"/>
        <end position="152"/>
    </location>
</feature>
<dbReference type="InterPro" id="IPR009883">
    <property type="entry name" value="YgfX"/>
</dbReference>
<evidence type="ECO:0008006" key="4">
    <source>
        <dbReference type="Google" id="ProtNLM"/>
    </source>
</evidence>
<gene>
    <name evidence="2" type="ORF">GCM10010970_15160</name>
</gene>
<dbReference type="EMBL" id="BMLX01000002">
    <property type="protein sequence ID" value="GGP20425.1"/>
    <property type="molecule type" value="Genomic_DNA"/>
</dbReference>
<dbReference type="RefSeq" id="WP_188703679.1">
    <property type="nucleotide sequence ID" value="NZ_BMLX01000002.1"/>
</dbReference>